<evidence type="ECO:0000256" key="1">
    <source>
        <dbReference type="ARBA" id="ARBA00010609"/>
    </source>
</evidence>
<dbReference type="Gene3D" id="2.60.40.420">
    <property type="entry name" value="Cupredoxins - blue copper proteins"/>
    <property type="match status" value="3"/>
</dbReference>
<evidence type="ECO:0000259" key="3">
    <source>
        <dbReference type="Pfam" id="PF07731"/>
    </source>
</evidence>
<dbReference type="AlphaFoldDB" id="A0A495JTY4"/>
<dbReference type="InterPro" id="IPR006311">
    <property type="entry name" value="TAT_signal"/>
</dbReference>
<gene>
    <name evidence="4" type="ORF">BDK92_6729</name>
</gene>
<sequence>MVARRQLLAAGAAGGAALIVPAASRSASANGRSAFAMNPATIPKYVTDLVIPPVMPPLPSDGKQALDEYLIAVRQFQQQVLPPGYPKTTIWSYGSPTHGNTFTYPAYTLEAKVNRPVRVTWSNELVDDNGNFLPHLLTVDPTLHWANPAGGIEQRDHRPTFTSTPEAYTGPVPLITHLHGAHSTPENDGYPEAWYLPDAKNIPPGYAPVGRYYDEFRETFGRQHKVAWKAGSATFQYPNDQRATTLWYHDHTIGMTRLNVYAGPVGFYLLRGGPSDLPPGVLPGPAPARNDPPGSRYYELPLIIQDRSFHEDGSLSYPSATQIDGFDGPYIPESDVSPMFNQTFFADTIVVNGGTWPLLKVEPRRYRFRLLNACNSRFLVLRVAGDGTARPATTALPIWQIGSDGGFLPKPVRHEQLVIGNAERIDVVIDFTGIAEGTALYLINEGPDHEFSGGTPGTDYAVANPSTTGQVMKFLVGPLIGPDESLPPEQLELPAFTPLGKETGTRRFSLNVQRSALAPAAGPIAHLAGGVDANGARTPLHWQDPVRDNPTLGATEIWEFRNFTPHAHPVHIHQVQFQVIGRGADGRTPPDPSETGFKDTVIMLPGHVTRVKVKFDLPGRYAWHCHILEHEDNEMMLPFFVGQPPKGGAHTGDGGARGVDPVLATAGTTMVAAAATTGIVITRHPPA</sequence>
<comment type="caution">
    <text evidence="4">The sequence shown here is derived from an EMBL/GenBank/DDBJ whole genome shotgun (WGS) entry which is preliminary data.</text>
</comment>
<dbReference type="InterPro" id="IPR045087">
    <property type="entry name" value="Cu-oxidase_fam"/>
</dbReference>
<dbReference type="InterPro" id="IPR011706">
    <property type="entry name" value="Cu-oxidase_C"/>
</dbReference>
<reference evidence="4 5" key="1">
    <citation type="submission" date="2018-10" db="EMBL/GenBank/DDBJ databases">
        <title>Sequencing the genomes of 1000 actinobacteria strains.</title>
        <authorList>
            <person name="Klenk H.-P."/>
        </authorList>
    </citation>
    <scope>NUCLEOTIDE SEQUENCE [LARGE SCALE GENOMIC DNA]</scope>
    <source>
        <strain evidence="4 5">DSM 45175</strain>
    </source>
</reference>
<dbReference type="RefSeq" id="WP_121160311.1">
    <property type="nucleotide sequence ID" value="NZ_RBKT01000001.1"/>
</dbReference>
<feature type="chain" id="PRO_5039025168" evidence="2">
    <location>
        <begin position="23"/>
        <end position="687"/>
    </location>
</feature>
<dbReference type="PANTHER" id="PTHR48267:SF1">
    <property type="entry name" value="BILIRUBIN OXIDASE"/>
    <property type="match status" value="1"/>
</dbReference>
<feature type="signal peptide" evidence="2">
    <location>
        <begin position="1"/>
        <end position="22"/>
    </location>
</feature>
<keyword evidence="2" id="KW-0732">Signal</keyword>
<proteinExistence type="inferred from homology"/>
<dbReference type="PANTHER" id="PTHR48267">
    <property type="entry name" value="CUPREDOXIN SUPERFAMILY PROTEIN"/>
    <property type="match status" value="1"/>
</dbReference>
<evidence type="ECO:0000256" key="2">
    <source>
        <dbReference type="SAM" id="SignalP"/>
    </source>
</evidence>
<protein>
    <submittedName>
        <fullName evidence="4">Bilirubin oxidase</fullName>
    </submittedName>
</protein>
<comment type="similarity">
    <text evidence="1">Belongs to the multicopper oxidase family.</text>
</comment>
<accession>A0A495JTY4</accession>
<dbReference type="InterPro" id="IPR008972">
    <property type="entry name" value="Cupredoxin"/>
</dbReference>
<dbReference type="Pfam" id="PF07731">
    <property type="entry name" value="Cu-oxidase_2"/>
    <property type="match status" value="1"/>
</dbReference>
<dbReference type="PROSITE" id="PS51318">
    <property type="entry name" value="TAT"/>
    <property type="match status" value="1"/>
</dbReference>
<dbReference type="EMBL" id="RBKT01000001">
    <property type="protein sequence ID" value="RKR92291.1"/>
    <property type="molecule type" value="Genomic_DNA"/>
</dbReference>
<dbReference type="CDD" id="cd13844">
    <property type="entry name" value="CuRO_1_BOD_CotA_like"/>
    <property type="match status" value="1"/>
</dbReference>
<organism evidence="4 5">
    <name type="scientific">Micromonospora pisi</name>
    <dbReference type="NCBI Taxonomy" id="589240"/>
    <lineage>
        <taxon>Bacteria</taxon>
        <taxon>Bacillati</taxon>
        <taxon>Actinomycetota</taxon>
        <taxon>Actinomycetes</taxon>
        <taxon>Micromonosporales</taxon>
        <taxon>Micromonosporaceae</taxon>
        <taxon>Micromonospora</taxon>
    </lineage>
</organism>
<dbReference type="SUPFAM" id="SSF49503">
    <property type="entry name" value="Cupredoxins"/>
    <property type="match status" value="3"/>
</dbReference>
<dbReference type="GO" id="GO:0016491">
    <property type="term" value="F:oxidoreductase activity"/>
    <property type="evidence" value="ECO:0007669"/>
    <property type="project" value="InterPro"/>
</dbReference>
<dbReference type="OrthoDB" id="345021at2"/>
<keyword evidence="5" id="KW-1185">Reference proteome</keyword>
<dbReference type="CDD" id="cd13868">
    <property type="entry name" value="CuRO_2_CotA_like"/>
    <property type="match status" value="1"/>
</dbReference>
<dbReference type="GO" id="GO:0005507">
    <property type="term" value="F:copper ion binding"/>
    <property type="evidence" value="ECO:0007669"/>
    <property type="project" value="InterPro"/>
</dbReference>
<evidence type="ECO:0000313" key="4">
    <source>
        <dbReference type="EMBL" id="RKR92291.1"/>
    </source>
</evidence>
<name>A0A495JTY4_9ACTN</name>
<feature type="domain" description="Plastocyanin-like" evidence="3">
    <location>
        <begin position="551"/>
        <end position="642"/>
    </location>
</feature>
<evidence type="ECO:0000313" key="5">
    <source>
        <dbReference type="Proteomes" id="UP000277671"/>
    </source>
</evidence>
<dbReference type="Proteomes" id="UP000277671">
    <property type="component" value="Unassembled WGS sequence"/>
</dbReference>